<name>A0A1Z4LWD8_9CYAN</name>
<proteinExistence type="predicted"/>
<sequence length="102" mass="11015">MAAWLKAFCSSGRAGTGKEDCRAGEIRSVLAKRTGVSGPRHTTMVSARVMAVNEQVFFICATALIISLHRTDISTKKTTENVPPIIILSANCPRSKIHRDGC</sequence>
<dbReference type="AlphaFoldDB" id="A0A1Z4LWD8"/>
<protein>
    <submittedName>
        <fullName evidence="1">Uncharacterized protein</fullName>
    </submittedName>
</protein>
<keyword evidence="2" id="KW-1185">Reference proteome</keyword>
<accession>A0A1Z4LWD8</accession>
<evidence type="ECO:0000313" key="2">
    <source>
        <dbReference type="Proteomes" id="UP000218418"/>
    </source>
</evidence>
<gene>
    <name evidence="1" type="ORF">NIES267_50660</name>
</gene>
<organism evidence="1 2">
    <name type="scientific">Calothrix parasitica NIES-267</name>
    <dbReference type="NCBI Taxonomy" id="1973488"/>
    <lineage>
        <taxon>Bacteria</taxon>
        <taxon>Bacillati</taxon>
        <taxon>Cyanobacteriota</taxon>
        <taxon>Cyanophyceae</taxon>
        <taxon>Nostocales</taxon>
        <taxon>Calotrichaceae</taxon>
        <taxon>Calothrix</taxon>
    </lineage>
</organism>
<dbReference type="Proteomes" id="UP000218418">
    <property type="component" value="Chromosome"/>
</dbReference>
<evidence type="ECO:0000313" key="1">
    <source>
        <dbReference type="EMBL" id="BAY85566.1"/>
    </source>
</evidence>
<dbReference type="EMBL" id="AP018227">
    <property type="protein sequence ID" value="BAY85566.1"/>
    <property type="molecule type" value="Genomic_DNA"/>
</dbReference>
<reference evidence="1 2" key="1">
    <citation type="submission" date="2017-06" db="EMBL/GenBank/DDBJ databases">
        <title>Genome sequencing of cyanobaciteial culture collection at National Institute for Environmental Studies (NIES).</title>
        <authorList>
            <person name="Hirose Y."/>
            <person name="Shimura Y."/>
            <person name="Fujisawa T."/>
            <person name="Nakamura Y."/>
            <person name="Kawachi M."/>
        </authorList>
    </citation>
    <scope>NUCLEOTIDE SEQUENCE [LARGE SCALE GENOMIC DNA]</scope>
    <source>
        <strain evidence="1 2">NIES-267</strain>
    </source>
</reference>